<dbReference type="EMBL" id="CADIKF010000023">
    <property type="protein sequence ID" value="CAB3759347.1"/>
    <property type="molecule type" value="Genomic_DNA"/>
</dbReference>
<name>A0A6J5E062_9BURK</name>
<dbReference type="AlphaFoldDB" id="A0A6J5E062"/>
<organism evidence="1 2">
    <name type="scientific">Paraburkholderia solisilvae</name>
    <dbReference type="NCBI Taxonomy" id="624376"/>
    <lineage>
        <taxon>Bacteria</taxon>
        <taxon>Pseudomonadati</taxon>
        <taxon>Pseudomonadota</taxon>
        <taxon>Betaproteobacteria</taxon>
        <taxon>Burkholderiales</taxon>
        <taxon>Burkholderiaceae</taxon>
        <taxon>Paraburkholderia</taxon>
    </lineage>
</organism>
<sequence length="139" mass="14937">MLRQATARPGQPESLSTIVREALRTAALAPDLAAALDVAGAALIDIAQLARDDQPSQREQAPVREIFCTIQRVADETLGALERAACIFAAIDRLTRDTDEPVNELALIGRSLVSSQSEALDSTFTGIAYRMSRMEACHG</sequence>
<proteinExistence type="predicted"/>
<reference evidence="1 2" key="1">
    <citation type="submission" date="2020-04" db="EMBL/GenBank/DDBJ databases">
        <authorList>
            <person name="De Canck E."/>
        </authorList>
    </citation>
    <scope>NUCLEOTIDE SEQUENCE [LARGE SCALE GENOMIC DNA]</scope>
    <source>
        <strain evidence="1 2">LMG 29739</strain>
    </source>
</reference>
<keyword evidence="2" id="KW-1185">Reference proteome</keyword>
<protein>
    <submittedName>
        <fullName evidence="1">Uncharacterized protein</fullName>
    </submittedName>
</protein>
<dbReference type="RefSeq" id="WP_377700499.1">
    <property type="nucleotide sequence ID" value="NZ_JBHLTY010000005.1"/>
</dbReference>
<gene>
    <name evidence="1" type="ORF">LMG29739_03130</name>
</gene>
<accession>A0A6J5E062</accession>
<evidence type="ECO:0000313" key="2">
    <source>
        <dbReference type="Proteomes" id="UP000494329"/>
    </source>
</evidence>
<dbReference type="Proteomes" id="UP000494329">
    <property type="component" value="Unassembled WGS sequence"/>
</dbReference>
<evidence type="ECO:0000313" key="1">
    <source>
        <dbReference type="EMBL" id="CAB3759347.1"/>
    </source>
</evidence>